<dbReference type="Proteomes" id="UP001195769">
    <property type="component" value="Unassembled WGS sequence"/>
</dbReference>
<evidence type="ECO:0000313" key="1">
    <source>
        <dbReference type="EMBL" id="KAG1897466.1"/>
    </source>
</evidence>
<comment type="caution">
    <text evidence="1">The sequence shown here is derived from an EMBL/GenBank/DDBJ whole genome shotgun (WGS) entry which is preliminary data.</text>
</comment>
<accession>A0AAD4E1D8</accession>
<dbReference type="AlphaFoldDB" id="A0AAD4E1D8"/>
<dbReference type="GeneID" id="64661825"/>
<gene>
    <name evidence="1" type="ORF">F5891DRAFT_1191925</name>
</gene>
<name>A0AAD4E1D8_9AGAM</name>
<keyword evidence="2" id="KW-1185">Reference proteome</keyword>
<proteinExistence type="predicted"/>
<dbReference type="RefSeq" id="XP_041223042.1">
    <property type="nucleotide sequence ID" value="XM_041367527.1"/>
</dbReference>
<reference evidence="1" key="1">
    <citation type="journal article" date="2020" name="New Phytol.">
        <title>Comparative genomics reveals dynamic genome evolution in host specialist ectomycorrhizal fungi.</title>
        <authorList>
            <person name="Lofgren L.A."/>
            <person name="Nguyen N.H."/>
            <person name="Vilgalys R."/>
            <person name="Ruytinx J."/>
            <person name="Liao H.L."/>
            <person name="Branco S."/>
            <person name="Kuo A."/>
            <person name="LaButti K."/>
            <person name="Lipzen A."/>
            <person name="Andreopoulos W."/>
            <person name="Pangilinan J."/>
            <person name="Riley R."/>
            <person name="Hundley H."/>
            <person name="Na H."/>
            <person name="Barry K."/>
            <person name="Grigoriev I.V."/>
            <person name="Stajich J.E."/>
            <person name="Kennedy P.G."/>
        </authorList>
    </citation>
    <scope>NUCLEOTIDE SEQUENCE</scope>
    <source>
        <strain evidence="1">FC203</strain>
    </source>
</reference>
<evidence type="ECO:0000313" key="2">
    <source>
        <dbReference type="Proteomes" id="UP001195769"/>
    </source>
</evidence>
<sequence>MTTGANTCHLGNTTSRRRLLGPFLQSSQHSQNIHNACDSITFKVVLIPYPICARGTLMIDSEEPLPSSLKLSEQKLPDLYQCLDSHHLIIKTTVTIGDSVILNQLDSQINTHFLCHNISFPSSLYGDHQPTSGPLEYEKLNWVILELGKLSADQNSQLLKMALFTSRDIIGNALSALMRKIAMMMKNPIDDVPLLFIAPRFGTLRGTLASAADTAVHPCFAAWVMDTFFTEAIPEPSRDPTCLFSCPSQSDDLSDSDDDSLSMSISEQITHQNRGTPSSSSVLLTVITCPTVVTRTFGSRPSSVRHETSSRVSSFTMCAPSTMRPSLSEGSSMCATWSLTRWPISLPNSAPRPSTSAVTIDLTSNDTPVFTSIMDWANYVQAHGPIETPTIIPWRVSAPNIKSGAMALIAFIEAQHSRTGVDLSGDMFEGAQIEFMTGNDGSDMNLSSLFMADCTFKV</sequence>
<organism evidence="1 2">
    <name type="scientific">Suillus fuscotomentosus</name>
    <dbReference type="NCBI Taxonomy" id="1912939"/>
    <lineage>
        <taxon>Eukaryota</taxon>
        <taxon>Fungi</taxon>
        <taxon>Dikarya</taxon>
        <taxon>Basidiomycota</taxon>
        <taxon>Agaricomycotina</taxon>
        <taxon>Agaricomycetes</taxon>
        <taxon>Agaricomycetidae</taxon>
        <taxon>Boletales</taxon>
        <taxon>Suillineae</taxon>
        <taxon>Suillaceae</taxon>
        <taxon>Suillus</taxon>
    </lineage>
</organism>
<dbReference type="EMBL" id="JABBWK010000046">
    <property type="protein sequence ID" value="KAG1897466.1"/>
    <property type="molecule type" value="Genomic_DNA"/>
</dbReference>
<protein>
    <submittedName>
        <fullName evidence="1">Uncharacterized protein</fullName>
    </submittedName>
</protein>